<feature type="region of interest" description="Disordered" evidence="6">
    <location>
        <begin position="82"/>
        <end position="105"/>
    </location>
</feature>
<dbReference type="GO" id="GO:0003700">
    <property type="term" value="F:DNA-binding transcription factor activity"/>
    <property type="evidence" value="ECO:0007669"/>
    <property type="project" value="InterPro"/>
</dbReference>
<evidence type="ECO:0000313" key="9">
    <source>
        <dbReference type="Proteomes" id="UP000886611"/>
    </source>
</evidence>
<dbReference type="EMBL" id="JAATIS010000094">
    <property type="protein sequence ID" value="KAG2470435.1"/>
    <property type="molecule type" value="Genomic_DNA"/>
</dbReference>
<dbReference type="PROSITE" id="PS00036">
    <property type="entry name" value="BZIP_BASIC"/>
    <property type="match status" value="1"/>
</dbReference>
<dbReference type="FunFam" id="1.20.5.170:FF:000025">
    <property type="entry name" value="nuclear factor interleukin-3-regulated protein-like"/>
    <property type="match status" value="1"/>
</dbReference>
<evidence type="ECO:0000256" key="3">
    <source>
        <dbReference type="ARBA" id="ARBA00023125"/>
    </source>
</evidence>
<evidence type="ECO:0000256" key="2">
    <source>
        <dbReference type="ARBA" id="ARBA00023015"/>
    </source>
</evidence>
<dbReference type="AlphaFoldDB" id="A0A8X7XJP8"/>
<keyword evidence="4" id="KW-0804">Transcription</keyword>
<dbReference type="InterPro" id="IPR004827">
    <property type="entry name" value="bZIP"/>
</dbReference>
<accession>A0A8X7XJP8</accession>
<feature type="compositionally biased region" description="Polar residues" evidence="6">
    <location>
        <begin position="208"/>
        <end position="221"/>
    </location>
</feature>
<reference evidence="8 9" key="1">
    <citation type="journal article" date="2021" name="Cell">
        <title>Tracing the genetic footprints of vertebrate landing in non-teleost ray-finned fishes.</title>
        <authorList>
            <person name="Bi X."/>
            <person name="Wang K."/>
            <person name="Yang L."/>
            <person name="Pan H."/>
            <person name="Jiang H."/>
            <person name="Wei Q."/>
            <person name="Fang M."/>
            <person name="Yu H."/>
            <person name="Zhu C."/>
            <person name="Cai Y."/>
            <person name="He Y."/>
            <person name="Gan X."/>
            <person name="Zeng H."/>
            <person name="Yu D."/>
            <person name="Zhu Y."/>
            <person name="Jiang H."/>
            <person name="Qiu Q."/>
            <person name="Yang H."/>
            <person name="Zhang Y.E."/>
            <person name="Wang W."/>
            <person name="Zhu M."/>
            <person name="He S."/>
            <person name="Zhang G."/>
        </authorList>
    </citation>
    <scope>NUCLEOTIDE SEQUENCE [LARGE SCALE GENOMIC DNA]</scope>
    <source>
        <strain evidence="8">Bchr_013</strain>
    </source>
</reference>
<dbReference type="Proteomes" id="UP000886611">
    <property type="component" value="Unassembled WGS sequence"/>
</dbReference>
<feature type="region of interest" description="Disordered" evidence="6">
    <location>
        <begin position="187"/>
        <end position="226"/>
    </location>
</feature>
<dbReference type="InterPro" id="IPR047229">
    <property type="entry name" value="NFIL3-like"/>
</dbReference>
<keyword evidence="5" id="KW-0539">Nucleus</keyword>
<evidence type="ECO:0000259" key="7">
    <source>
        <dbReference type="PROSITE" id="PS50217"/>
    </source>
</evidence>
<dbReference type="Pfam" id="PF07716">
    <property type="entry name" value="bZIP_2"/>
    <property type="match status" value="1"/>
</dbReference>
<dbReference type="SUPFAM" id="SSF57959">
    <property type="entry name" value="Leucine zipper domain"/>
    <property type="match status" value="1"/>
</dbReference>
<dbReference type="InterPro" id="IPR046347">
    <property type="entry name" value="bZIP_sf"/>
</dbReference>
<evidence type="ECO:0000313" key="8">
    <source>
        <dbReference type="EMBL" id="KAG2470435.1"/>
    </source>
</evidence>
<dbReference type="OrthoDB" id="6151507at2759"/>
<dbReference type="CDD" id="cd14694">
    <property type="entry name" value="bZIP_NFIL3"/>
    <property type="match status" value="1"/>
</dbReference>
<feature type="compositionally biased region" description="Basic and acidic residues" evidence="6">
    <location>
        <begin position="82"/>
        <end position="100"/>
    </location>
</feature>
<evidence type="ECO:0000256" key="1">
    <source>
        <dbReference type="ARBA" id="ARBA00006079"/>
    </source>
</evidence>
<comment type="caution">
    <text evidence="8">The sequence shown here is derived from an EMBL/GenBank/DDBJ whole genome shotgun (WGS) entry which is preliminary data.</text>
</comment>
<protein>
    <submittedName>
        <fullName evidence="8">NFIL3 protein</fullName>
    </submittedName>
</protein>
<dbReference type="GO" id="GO:0003677">
    <property type="term" value="F:DNA binding"/>
    <property type="evidence" value="ECO:0007669"/>
    <property type="project" value="UniProtKB-KW"/>
</dbReference>
<dbReference type="PROSITE" id="PS50217">
    <property type="entry name" value="BZIP"/>
    <property type="match status" value="1"/>
</dbReference>
<dbReference type="GO" id="GO:0007623">
    <property type="term" value="P:circadian rhythm"/>
    <property type="evidence" value="ECO:0007669"/>
    <property type="project" value="TreeGrafter"/>
</dbReference>
<keyword evidence="2" id="KW-0805">Transcription regulation</keyword>
<evidence type="ECO:0000256" key="6">
    <source>
        <dbReference type="SAM" id="MobiDB-lite"/>
    </source>
</evidence>
<dbReference type="PANTHER" id="PTHR15284">
    <property type="entry name" value="NUCLEAR FACTOR INTERLEUKIN-3-REGULATED PROTEIN"/>
    <property type="match status" value="1"/>
</dbReference>
<name>A0A8X7XJP8_POLSE</name>
<organism evidence="8 9">
    <name type="scientific">Polypterus senegalus</name>
    <name type="common">Senegal bichir</name>
    <dbReference type="NCBI Taxonomy" id="55291"/>
    <lineage>
        <taxon>Eukaryota</taxon>
        <taxon>Metazoa</taxon>
        <taxon>Chordata</taxon>
        <taxon>Craniata</taxon>
        <taxon>Vertebrata</taxon>
        <taxon>Euteleostomi</taxon>
        <taxon>Actinopterygii</taxon>
        <taxon>Polypteriformes</taxon>
        <taxon>Polypteridae</taxon>
        <taxon>Polypterus</taxon>
    </lineage>
</organism>
<keyword evidence="3" id="KW-0238">DNA-binding</keyword>
<feature type="non-terminal residue" evidence="8">
    <location>
        <position position="1"/>
    </location>
</feature>
<comment type="similarity">
    <text evidence="1">Belongs to the bZIP family. NFIL3 subfamily.</text>
</comment>
<gene>
    <name evidence="8" type="primary">Nfil3_4</name>
    <name evidence="8" type="ORF">GTO96_0005843</name>
</gene>
<keyword evidence="9" id="KW-1185">Reference proteome</keyword>
<evidence type="ECO:0000256" key="4">
    <source>
        <dbReference type="ARBA" id="ARBA00023163"/>
    </source>
</evidence>
<feature type="domain" description="BZIP" evidence="7">
    <location>
        <begin position="84"/>
        <end position="134"/>
    </location>
</feature>
<dbReference type="SMART" id="SM00338">
    <property type="entry name" value="BRLZ"/>
    <property type="match status" value="1"/>
</dbReference>
<evidence type="ECO:0000256" key="5">
    <source>
        <dbReference type="ARBA" id="ARBA00023242"/>
    </source>
</evidence>
<dbReference type="PANTHER" id="PTHR15284:SF6">
    <property type="entry name" value="HYPOTHETICAL LOC799271-RELATED"/>
    <property type="match status" value="1"/>
</dbReference>
<dbReference type="GO" id="GO:0005634">
    <property type="term" value="C:nucleus"/>
    <property type="evidence" value="ECO:0007669"/>
    <property type="project" value="TreeGrafter"/>
</dbReference>
<dbReference type="InterPro" id="IPR047106">
    <property type="entry name" value="NFIL3-like_bZIP"/>
</dbReference>
<dbReference type="Gene3D" id="1.20.5.170">
    <property type="match status" value="1"/>
</dbReference>
<sequence length="415" mass="44995">MSGPTAGSAIPHPASEFLQEVFPPLHIPTADLQSRSLTFTEEAASILTTNGLLAHSLLGSAPAKHKGVNGLRRKREFIPDDKKDDGYWDKRKKNNEAAKRSREKRRVSDMVLENRVLALLEENARLRTELLALKFRFGLVKDPSEVAVLSLSCPVSGPQQGSPKYHPGPAGHSSSFPYMAQPPCPAEGRSHIHPQGFAGRPLSDNRETPNLSEDSGFSTPGGSRVGSPLFFDDRLSEHGRYSPPGFEGQLCARISDLETESLETAGEGHCPSEVVPTARLEPGDGIKSLPHKLRFKAAGGPECVEPIPESFMPQGKTLATTVCRGPTEEQTYACVQQRGPLDRRGMQTRYHGQGIGSKGQMSADSGYCARHRAPLGNEAGSPSESSTLKSQLAFLSEEVAQLKRLFSHHLLPKAL</sequence>
<feature type="non-terminal residue" evidence="8">
    <location>
        <position position="415"/>
    </location>
</feature>
<proteinExistence type="inferred from homology"/>